<reference evidence="1 2" key="2">
    <citation type="journal article" date="2006" name="J. Microbiol. Methods">
        <title>Genomic flank-sequencing of plasposon insertion sites for rapid identification of functional genes.</title>
        <authorList>
            <person name="Leveau J.H."/>
            <person name="Gerards S."/>
            <person name="Fritsche K."/>
            <person name="Zondag G."/>
            <person name="van Veen J.A."/>
        </authorList>
    </citation>
    <scope>NUCLEOTIDE SEQUENCE [LARGE SCALE GENOMIC DNA]</scope>
    <source>
        <strain evidence="1 2">Ter331</strain>
    </source>
</reference>
<organism evidence="1 2">
    <name type="scientific">Collimonas fungivorans (strain Ter331)</name>
    <dbReference type="NCBI Taxonomy" id="1005048"/>
    <lineage>
        <taxon>Bacteria</taxon>
        <taxon>Pseudomonadati</taxon>
        <taxon>Pseudomonadota</taxon>
        <taxon>Betaproteobacteria</taxon>
        <taxon>Burkholderiales</taxon>
        <taxon>Oxalobacteraceae</taxon>
        <taxon>Collimonas</taxon>
    </lineage>
</organism>
<gene>
    <name evidence="1" type="ordered locus">CFU_1469</name>
</gene>
<name>G0AB95_COLFT</name>
<reference evidence="1 2" key="1">
    <citation type="journal article" date="2004" name="Environ. Microbiol.">
        <title>Phylogeny-function analysis of (meta)genomic libraries: screening for expression of ribosomal RNA genes by large-insert library fluorescent in situ hybridization (LIL-FISH).</title>
        <authorList>
            <person name="Leveau J.H."/>
            <person name="Gerards S."/>
            <person name="de Boer W."/>
            <person name="van Veen J.A."/>
        </authorList>
    </citation>
    <scope>NUCLEOTIDE SEQUENCE [LARGE SCALE GENOMIC DNA]</scope>
    <source>
        <strain evidence="1 2">Ter331</strain>
    </source>
</reference>
<reference evidence="1 2" key="4">
    <citation type="journal article" date="2010" name="Environ. Microbiol.">
        <title>The bacterial genus Collimonas: mycophagy, weathering and other adaptive solutions to life in oligotrophic soil environments.</title>
        <authorList>
            <person name="Leveau J.H."/>
            <person name="Uroz S."/>
            <person name="de Boer W."/>
        </authorList>
    </citation>
    <scope>NUCLEOTIDE SEQUENCE [LARGE SCALE GENOMIC DNA]</scope>
    <source>
        <strain evidence="1 2">Ter331</strain>
    </source>
</reference>
<keyword evidence="2" id="KW-1185">Reference proteome</keyword>
<dbReference type="Proteomes" id="UP000008392">
    <property type="component" value="Chromosome"/>
</dbReference>
<evidence type="ECO:0000313" key="1">
    <source>
        <dbReference type="EMBL" id="AEK61301.1"/>
    </source>
</evidence>
<sequence>MKQFYYFFCASNTIQWVTLCKMLFSSIIGFYS</sequence>
<reference evidence="1 2" key="5">
    <citation type="journal article" date="2011" name="ISME J.">
        <title>Dual transcriptional profiling of a bacterial/fungal confrontation: Collimonas fungivorans versus Aspergillus niger.</title>
        <authorList>
            <person name="Mela F."/>
            <person name="Fritsche K."/>
            <person name="de Boer W."/>
            <person name="van Veen J.A."/>
            <person name="de Graaff L.H."/>
            <person name="van den Berg M."/>
            <person name="Leveau J.H."/>
        </authorList>
    </citation>
    <scope>NUCLEOTIDE SEQUENCE [LARGE SCALE GENOMIC DNA]</scope>
    <source>
        <strain evidence="1 2">Ter331</strain>
    </source>
</reference>
<dbReference type="EMBL" id="CP002745">
    <property type="protein sequence ID" value="AEK61301.1"/>
    <property type="molecule type" value="Genomic_DNA"/>
</dbReference>
<protein>
    <submittedName>
        <fullName evidence="1">Uncharacterized protein</fullName>
    </submittedName>
</protein>
<reference evidence="2" key="6">
    <citation type="submission" date="2011-05" db="EMBL/GenBank/DDBJ databases">
        <title>Complete sequence of Collimonas fungivorans Ter331.</title>
        <authorList>
            <person name="Leveau J.H."/>
        </authorList>
    </citation>
    <scope>NUCLEOTIDE SEQUENCE [LARGE SCALE GENOMIC DNA]</scope>
    <source>
        <strain evidence="2">Ter331</strain>
    </source>
</reference>
<evidence type="ECO:0000313" key="2">
    <source>
        <dbReference type="Proteomes" id="UP000008392"/>
    </source>
</evidence>
<accession>G0AB95</accession>
<dbReference type="AlphaFoldDB" id="G0AB95"/>
<dbReference type="KEGG" id="cfu:CFU_1469"/>
<proteinExistence type="predicted"/>
<reference evidence="1 2" key="3">
    <citation type="journal article" date="2008" name="FEMS Microbiol. Ecol.">
        <title>Identification and characterization of genes underlying chitinolysis in Collimonas fungivorans Ter331.</title>
        <authorList>
            <person name="Fritsche K."/>
            <person name="de Boer W."/>
            <person name="Gerards S."/>
            <person name="van den Berg M."/>
            <person name="van Veen J.A."/>
            <person name="Leveau J.H."/>
        </authorList>
    </citation>
    <scope>NUCLEOTIDE SEQUENCE [LARGE SCALE GENOMIC DNA]</scope>
    <source>
        <strain evidence="1 2">Ter331</strain>
    </source>
</reference>
<dbReference type="HOGENOM" id="CLU_3388871_0_0_4"/>